<dbReference type="InterPro" id="IPR017441">
    <property type="entry name" value="Protein_kinase_ATP_BS"/>
</dbReference>
<dbReference type="Gene3D" id="1.10.510.10">
    <property type="entry name" value="Transferase(Phosphotransferase) domain 1"/>
    <property type="match status" value="1"/>
</dbReference>
<dbReference type="GO" id="GO:0009945">
    <property type="term" value="P:radial axis specification"/>
    <property type="evidence" value="ECO:0007669"/>
    <property type="project" value="UniProtKB-ARBA"/>
</dbReference>
<dbReference type="InterPro" id="IPR011009">
    <property type="entry name" value="Kinase-like_dom_sf"/>
</dbReference>
<dbReference type="PROSITE" id="PS00108">
    <property type="entry name" value="PROTEIN_KINASE_ST"/>
    <property type="match status" value="1"/>
</dbReference>
<accession>A0AAN7KGT9</accession>
<evidence type="ECO:0000256" key="12">
    <source>
        <dbReference type="ARBA" id="ARBA00022741"/>
    </source>
</evidence>
<dbReference type="Pfam" id="PF00560">
    <property type="entry name" value="LRR_1"/>
    <property type="match status" value="2"/>
</dbReference>
<evidence type="ECO:0000256" key="17">
    <source>
        <dbReference type="ARBA" id="ARBA00023170"/>
    </source>
</evidence>
<dbReference type="InterPro" id="IPR050647">
    <property type="entry name" value="Plant_LRR-RLKs"/>
</dbReference>
<dbReference type="InterPro" id="IPR001611">
    <property type="entry name" value="Leu-rich_rpt"/>
</dbReference>
<keyword evidence="18" id="KW-0325">Glycoprotein</keyword>
<name>A0AAN7KGT9_9MYRT</name>
<dbReference type="PROSITE" id="PS50011">
    <property type="entry name" value="PROTEIN_KINASE_DOM"/>
    <property type="match status" value="1"/>
</dbReference>
<evidence type="ECO:0000256" key="11">
    <source>
        <dbReference type="ARBA" id="ARBA00022737"/>
    </source>
</evidence>
<keyword evidence="11" id="KW-0677">Repeat</keyword>
<evidence type="ECO:0000256" key="18">
    <source>
        <dbReference type="ARBA" id="ARBA00023180"/>
    </source>
</evidence>
<keyword evidence="26" id="KW-1185">Reference proteome</keyword>
<evidence type="ECO:0000256" key="5">
    <source>
        <dbReference type="ARBA" id="ARBA00022527"/>
    </source>
</evidence>
<keyword evidence="15 23" id="KW-1133">Transmembrane helix</keyword>
<evidence type="ECO:0000256" key="9">
    <source>
        <dbReference type="ARBA" id="ARBA00022692"/>
    </source>
</evidence>
<comment type="catalytic activity">
    <reaction evidence="20">
        <text>L-seryl-[protein] + ATP = O-phospho-L-seryl-[protein] + ADP + H(+)</text>
        <dbReference type="Rhea" id="RHEA:17989"/>
        <dbReference type="Rhea" id="RHEA-COMP:9863"/>
        <dbReference type="Rhea" id="RHEA-COMP:11604"/>
        <dbReference type="ChEBI" id="CHEBI:15378"/>
        <dbReference type="ChEBI" id="CHEBI:29999"/>
        <dbReference type="ChEBI" id="CHEBI:30616"/>
        <dbReference type="ChEBI" id="CHEBI:83421"/>
        <dbReference type="ChEBI" id="CHEBI:456216"/>
        <dbReference type="EC" id="2.7.11.1"/>
    </reaction>
</comment>
<evidence type="ECO:0000256" key="23">
    <source>
        <dbReference type="SAM" id="Phobius"/>
    </source>
</evidence>
<evidence type="ECO:0000256" key="14">
    <source>
        <dbReference type="ARBA" id="ARBA00022840"/>
    </source>
</evidence>
<dbReference type="SMART" id="SM00369">
    <property type="entry name" value="LRR_TYP"/>
    <property type="match status" value="2"/>
</dbReference>
<evidence type="ECO:0000256" key="2">
    <source>
        <dbReference type="ARBA" id="ARBA00012513"/>
    </source>
</evidence>
<dbReference type="FunFam" id="1.10.510.10:FF:000192">
    <property type="entry name" value="LRR receptor-like serine/threonine-protein kinase RPK2"/>
    <property type="match status" value="1"/>
</dbReference>
<evidence type="ECO:0000259" key="24">
    <source>
        <dbReference type="PROSITE" id="PS50011"/>
    </source>
</evidence>
<dbReference type="AlphaFoldDB" id="A0AAN7KGT9"/>
<dbReference type="SUPFAM" id="SSF56112">
    <property type="entry name" value="Protein kinase-like (PK-like)"/>
    <property type="match status" value="1"/>
</dbReference>
<dbReference type="SUPFAM" id="SSF52058">
    <property type="entry name" value="L domain-like"/>
    <property type="match status" value="1"/>
</dbReference>
<evidence type="ECO:0000256" key="16">
    <source>
        <dbReference type="ARBA" id="ARBA00023136"/>
    </source>
</evidence>
<keyword evidence="6" id="KW-0597">Phosphoprotein</keyword>
<dbReference type="FunFam" id="3.30.200.20:FF:000260">
    <property type="entry name" value="LRR receptor-like serine/threonine-protein kinase RPK2"/>
    <property type="match status" value="1"/>
</dbReference>
<keyword evidence="7" id="KW-0433">Leucine-rich repeat</keyword>
<keyword evidence="14 21" id="KW-0067">ATP-binding</keyword>
<keyword evidence="9 23" id="KW-0812">Transmembrane</keyword>
<dbReference type="GO" id="GO:0009409">
    <property type="term" value="P:response to cold"/>
    <property type="evidence" value="ECO:0007669"/>
    <property type="project" value="UniProtKB-ARBA"/>
</dbReference>
<comment type="caution">
    <text evidence="25">The sequence shown here is derived from an EMBL/GenBank/DDBJ whole genome shotgun (WGS) entry which is preliminary data.</text>
</comment>
<evidence type="ECO:0000256" key="19">
    <source>
        <dbReference type="ARBA" id="ARBA00047899"/>
    </source>
</evidence>
<evidence type="ECO:0000256" key="3">
    <source>
        <dbReference type="ARBA" id="ARBA00022473"/>
    </source>
</evidence>
<dbReference type="SMART" id="SM00220">
    <property type="entry name" value="S_TKc"/>
    <property type="match status" value="1"/>
</dbReference>
<keyword evidence="17" id="KW-0675">Receptor</keyword>
<evidence type="ECO:0000256" key="13">
    <source>
        <dbReference type="ARBA" id="ARBA00022777"/>
    </source>
</evidence>
<feature type="domain" description="Protein kinase" evidence="24">
    <location>
        <begin position="225"/>
        <end position="503"/>
    </location>
</feature>
<feature type="compositionally biased region" description="Polar residues" evidence="22">
    <location>
        <begin position="133"/>
        <end position="142"/>
    </location>
</feature>
<evidence type="ECO:0000256" key="1">
    <source>
        <dbReference type="ARBA" id="ARBA00004251"/>
    </source>
</evidence>
<evidence type="ECO:0000313" key="26">
    <source>
        <dbReference type="Proteomes" id="UP001345219"/>
    </source>
</evidence>
<dbReference type="InterPro" id="IPR008271">
    <property type="entry name" value="Ser/Thr_kinase_AS"/>
</dbReference>
<dbReference type="PANTHER" id="PTHR48056">
    <property type="entry name" value="LRR RECEPTOR-LIKE SERINE/THREONINE-PROTEIN KINASE-RELATED"/>
    <property type="match status" value="1"/>
</dbReference>
<dbReference type="Gene3D" id="3.30.200.20">
    <property type="entry name" value="Phosphorylase Kinase, domain 1"/>
    <property type="match status" value="1"/>
</dbReference>
<comment type="catalytic activity">
    <reaction evidence="19">
        <text>L-threonyl-[protein] + ATP = O-phospho-L-threonyl-[protein] + ADP + H(+)</text>
        <dbReference type="Rhea" id="RHEA:46608"/>
        <dbReference type="Rhea" id="RHEA-COMP:11060"/>
        <dbReference type="Rhea" id="RHEA-COMP:11605"/>
        <dbReference type="ChEBI" id="CHEBI:15378"/>
        <dbReference type="ChEBI" id="CHEBI:30013"/>
        <dbReference type="ChEBI" id="CHEBI:30616"/>
        <dbReference type="ChEBI" id="CHEBI:61977"/>
        <dbReference type="ChEBI" id="CHEBI:456216"/>
        <dbReference type="EC" id="2.7.11.1"/>
    </reaction>
</comment>
<keyword evidence="13" id="KW-0418">Kinase</keyword>
<feature type="region of interest" description="Disordered" evidence="22">
    <location>
        <begin position="133"/>
        <end position="153"/>
    </location>
</feature>
<dbReference type="InterPro" id="IPR032675">
    <property type="entry name" value="LRR_dom_sf"/>
</dbReference>
<evidence type="ECO:0000256" key="21">
    <source>
        <dbReference type="PROSITE-ProRule" id="PRU10141"/>
    </source>
</evidence>
<dbReference type="GO" id="GO:0005524">
    <property type="term" value="F:ATP binding"/>
    <property type="evidence" value="ECO:0007669"/>
    <property type="project" value="UniProtKB-UniRule"/>
</dbReference>
<dbReference type="Proteomes" id="UP001345219">
    <property type="component" value="Chromosome 7"/>
</dbReference>
<gene>
    <name evidence="25" type="ORF">SAY87_007629</name>
</gene>
<proteinExistence type="predicted"/>
<evidence type="ECO:0000256" key="15">
    <source>
        <dbReference type="ARBA" id="ARBA00022989"/>
    </source>
</evidence>
<keyword evidence="3" id="KW-0217">Developmental protein</keyword>
<keyword evidence="8" id="KW-0808">Transferase</keyword>
<reference evidence="25 26" key="1">
    <citation type="journal article" date="2023" name="Hortic Res">
        <title>Pangenome of water caltrop reveals structural variations and asymmetric subgenome divergence after allopolyploidization.</title>
        <authorList>
            <person name="Zhang X."/>
            <person name="Chen Y."/>
            <person name="Wang L."/>
            <person name="Yuan Y."/>
            <person name="Fang M."/>
            <person name="Shi L."/>
            <person name="Lu R."/>
            <person name="Comes H.P."/>
            <person name="Ma Y."/>
            <person name="Chen Y."/>
            <person name="Huang G."/>
            <person name="Zhou Y."/>
            <person name="Zheng Z."/>
            <person name="Qiu Y."/>
        </authorList>
    </citation>
    <scope>NUCLEOTIDE SEQUENCE [LARGE SCALE GENOMIC DNA]</scope>
    <source>
        <tissue evidence="25">Roots</tissue>
    </source>
</reference>
<dbReference type="PANTHER" id="PTHR48056:SF63">
    <property type="entry name" value="PROTEIN KINASE DOMAIN-CONTAINING PROTEIN"/>
    <property type="match status" value="1"/>
</dbReference>
<keyword evidence="4" id="KW-1003">Cell membrane</keyword>
<keyword evidence="5" id="KW-0723">Serine/threonine-protein kinase</keyword>
<sequence>MLEGPIPKTFGQLKGLKYLSLAGNRLNDSIPPSLGQLESLMVLDLSLNTLSGEIPNKLLNFKNLTVLLLNNNKLSGLLPYGLAHIAALKSFNVSFNDLSGPLPLNNYLMKCDNVQGNNLTMPCTTYSVQKSGSLATNDASSPTTTTTTTTSDSNKPRTFTAIEIASLASASAIVSVLVALIILFIYTWKRKPKRDLIFIRKEVTVFEDIGVQLTFESVVRATRECNRSNCIGSGGFGATYKVEITPGVLLAIKRLAIGRFHGAQQFHAEVRTLGRLRHPNLVTLIGYHASENKMFLIYNYLPGGNLEKFIQERSTRGVDWCTLHKIALDIARALTYLHNTCVPRVLHRDVKPSNILLDEDFNAYLSDFGLARLLGTSETHATTGVAGTFGYVAPEYAITCRVSDKADVYSYGVVLLELFSDKKALDPSFSPYGDGFNIVAWACMLLQQGRAKEFFTAGLWDVGPCNDLKEVLHLAVVCTVDSLFKRPTMKQVAHRLKKLQPPLL</sequence>
<dbReference type="Gene3D" id="3.80.10.10">
    <property type="entry name" value="Ribonuclease Inhibitor"/>
    <property type="match status" value="1"/>
</dbReference>
<evidence type="ECO:0000256" key="4">
    <source>
        <dbReference type="ARBA" id="ARBA00022475"/>
    </source>
</evidence>
<evidence type="ECO:0000256" key="7">
    <source>
        <dbReference type="ARBA" id="ARBA00022614"/>
    </source>
</evidence>
<evidence type="ECO:0000313" key="25">
    <source>
        <dbReference type="EMBL" id="KAK4765987.1"/>
    </source>
</evidence>
<feature type="binding site" evidence="21">
    <location>
        <position position="253"/>
    </location>
    <ligand>
        <name>ATP</name>
        <dbReference type="ChEBI" id="CHEBI:30616"/>
    </ligand>
</feature>
<dbReference type="InterPro" id="IPR000719">
    <property type="entry name" value="Prot_kinase_dom"/>
</dbReference>
<keyword evidence="12 21" id="KW-0547">Nucleotide-binding</keyword>
<evidence type="ECO:0000256" key="10">
    <source>
        <dbReference type="ARBA" id="ARBA00022729"/>
    </source>
</evidence>
<dbReference type="InterPro" id="IPR003591">
    <property type="entry name" value="Leu-rich_rpt_typical-subtyp"/>
</dbReference>
<keyword evidence="10" id="KW-0732">Signal</keyword>
<dbReference type="GO" id="GO:0009942">
    <property type="term" value="P:longitudinal axis specification"/>
    <property type="evidence" value="ECO:0007669"/>
    <property type="project" value="UniProtKB-ARBA"/>
</dbReference>
<evidence type="ECO:0000256" key="6">
    <source>
        <dbReference type="ARBA" id="ARBA00022553"/>
    </source>
</evidence>
<dbReference type="GO" id="GO:0048508">
    <property type="term" value="P:embryonic meristem development"/>
    <property type="evidence" value="ECO:0007669"/>
    <property type="project" value="UniProtKB-ARBA"/>
</dbReference>
<evidence type="ECO:0000256" key="20">
    <source>
        <dbReference type="ARBA" id="ARBA00048679"/>
    </source>
</evidence>
<dbReference type="CDD" id="cd14066">
    <property type="entry name" value="STKc_IRAK"/>
    <property type="match status" value="1"/>
</dbReference>
<dbReference type="FunFam" id="3.80.10.10:FF:000299">
    <property type="entry name" value="Piriformospora indica-insensitive protein 2"/>
    <property type="match status" value="1"/>
</dbReference>
<dbReference type="EC" id="2.7.11.1" evidence="2"/>
<evidence type="ECO:0000256" key="22">
    <source>
        <dbReference type="SAM" id="MobiDB-lite"/>
    </source>
</evidence>
<organism evidence="25 26">
    <name type="scientific">Trapa incisa</name>
    <dbReference type="NCBI Taxonomy" id="236973"/>
    <lineage>
        <taxon>Eukaryota</taxon>
        <taxon>Viridiplantae</taxon>
        <taxon>Streptophyta</taxon>
        <taxon>Embryophyta</taxon>
        <taxon>Tracheophyta</taxon>
        <taxon>Spermatophyta</taxon>
        <taxon>Magnoliopsida</taxon>
        <taxon>eudicotyledons</taxon>
        <taxon>Gunneridae</taxon>
        <taxon>Pentapetalae</taxon>
        <taxon>rosids</taxon>
        <taxon>malvids</taxon>
        <taxon>Myrtales</taxon>
        <taxon>Lythraceae</taxon>
        <taxon>Trapa</taxon>
    </lineage>
</organism>
<comment type="subcellular location">
    <subcellularLocation>
        <location evidence="1">Cell membrane</location>
        <topology evidence="1">Single-pass type I membrane protein</topology>
    </subcellularLocation>
</comment>
<keyword evidence="16 23" id="KW-0472">Membrane</keyword>
<evidence type="ECO:0000256" key="8">
    <source>
        <dbReference type="ARBA" id="ARBA00022679"/>
    </source>
</evidence>
<dbReference type="PROSITE" id="PS00107">
    <property type="entry name" value="PROTEIN_KINASE_ATP"/>
    <property type="match status" value="1"/>
</dbReference>
<dbReference type="EMBL" id="JAXIOK010000007">
    <property type="protein sequence ID" value="KAK4765987.1"/>
    <property type="molecule type" value="Genomic_DNA"/>
</dbReference>
<dbReference type="Pfam" id="PF00069">
    <property type="entry name" value="Pkinase"/>
    <property type="match status" value="1"/>
</dbReference>
<dbReference type="GO" id="GO:0005886">
    <property type="term" value="C:plasma membrane"/>
    <property type="evidence" value="ECO:0007669"/>
    <property type="project" value="UniProtKB-SubCell"/>
</dbReference>
<feature type="transmembrane region" description="Helical" evidence="23">
    <location>
        <begin position="164"/>
        <end position="186"/>
    </location>
</feature>
<dbReference type="GO" id="GO:0004674">
    <property type="term" value="F:protein serine/threonine kinase activity"/>
    <property type="evidence" value="ECO:0007669"/>
    <property type="project" value="UniProtKB-KW"/>
</dbReference>
<protein>
    <recommendedName>
        <fullName evidence="2">non-specific serine/threonine protein kinase</fullName>
        <ecNumber evidence="2">2.7.11.1</ecNumber>
    </recommendedName>
</protein>
<dbReference type="GO" id="GO:0009414">
    <property type="term" value="P:response to water deprivation"/>
    <property type="evidence" value="ECO:0007669"/>
    <property type="project" value="UniProtKB-ARBA"/>
</dbReference>